<proteinExistence type="predicted"/>
<keyword evidence="3" id="KW-1185">Reference proteome</keyword>
<dbReference type="AlphaFoldDB" id="A0A0D9A1G1"/>
<sequence>MKFTYLGAVVSVAICLVPGMERHRAISQTQPDYACFLTTSSGKTVDFSQGLLCGAQKTAAVPLNTDEAFLAEYKRNAMQYAEVRDSLLASATQSPEISSMQAKQVCSDLQSGLSLDEIKQKQSRETVEQSSIVNAQIVTNLASKYYCPNLAK</sequence>
<dbReference type="OrthoDB" id="424181at2"/>
<evidence type="ECO:0000313" key="2">
    <source>
        <dbReference type="EMBL" id="KJH73296.1"/>
    </source>
</evidence>
<dbReference type="RefSeq" id="WP_045052629.1">
    <property type="nucleotide sequence ID" value="NZ_CAWMDP010000017.1"/>
</dbReference>
<gene>
    <name evidence="2" type="ORF">UH38_00375</name>
</gene>
<dbReference type="Pfam" id="PF05305">
    <property type="entry name" value="DUF732"/>
    <property type="match status" value="1"/>
</dbReference>
<organism evidence="2 3">
    <name type="scientific">Aliterella atlantica CENA595</name>
    <dbReference type="NCBI Taxonomy" id="1618023"/>
    <lineage>
        <taxon>Bacteria</taxon>
        <taxon>Bacillati</taxon>
        <taxon>Cyanobacteriota</taxon>
        <taxon>Cyanophyceae</taxon>
        <taxon>Chroococcidiopsidales</taxon>
        <taxon>Aliterellaceae</taxon>
        <taxon>Aliterella</taxon>
    </lineage>
</organism>
<name>A0A0D9A1G1_9CYAN</name>
<evidence type="ECO:0000259" key="1">
    <source>
        <dbReference type="Pfam" id="PF05305"/>
    </source>
</evidence>
<reference evidence="2 3" key="1">
    <citation type="submission" date="2015-02" db="EMBL/GenBank/DDBJ databases">
        <title>Draft genome of a novel marine cyanobacterium (Chroococcales) isolated from South Atlantic Ocean.</title>
        <authorList>
            <person name="Rigonato J."/>
            <person name="Alvarenga D.O."/>
            <person name="Branco L.H."/>
            <person name="Varani A.M."/>
            <person name="Brandini F.P."/>
            <person name="Fiore M.F."/>
        </authorList>
    </citation>
    <scope>NUCLEOTIDE SEQUENCE [LARGE SCALE GENOMIC DNA]</scope>
    <source>
        <strain evidence="2 3">CENA595</strain>
    </source>
</reference>
<dbReference type="STRING" id="1618023.UH38_00375"/>
<comment type="caution">
    <text evidence="2">The sequence shown here is derived from an EMBL/GenBank/DDBJ whole genome shotgun (WGS) entry which is preliminary data.</text>
</comment>
<protein>
    <recommendedName>
        <fullName evidence="1">DUF732 domain-containing protein</fullName>
    </recommendedName>
</protein>
<dbReference type="EMBL" id="JYON01000001">
    <property type="protein sequence ID" value="KJH73296.1"/>
    <property type="molecule type" value="Genomic_DNA"/>
</dbReference>
<dbReference type="Proteomes" id="UP000032452">
    <property type="component" value="Unassembled WGS sequence"/>
</dbReference>
<dbReference type="InterPro" id="IPR007969">
    <property type="entry name" value="DUF732"/>
</dbReference>
<feature type="domain" description="DUF732" evidence="1">
    <location>
        <begin position="94"/>
        <end position="149"/>
    </location>
</feature>
<accession>A0A0D9A1G1</accession>
<evidence type="ECO:0000313" key="3">
    <source>
        <dbReference type="Proteomes" id="UP000032452"/>
    </source>
</evidence>